<sequence length="521" mass="59581">MPNKNQLQLHTKVVQHTNGRKPSIIPVPVRKNVSNSKVKLSSTSKMSQGSSQTMDREIKKIDSVYNQKEQSFIPLHLKISKELTITHVNDTKNNIISKLKKLPEITVDLIKPEPVFKVPESPKPKTKNIKKYTIPSNVLKDKGTTHNIKLNSNTNLNSSAVLKQKQILNKTSLITKSSDNKGISKKPETSIKIHSVLGKENLQRTSSPKMLSKIIQSSPMIKSKSLKTNKPVEVISNNCKIFTEEVKPVEKVSNNPVNTLSKEVKKKSDKNTFINNTELKTNKLANENYMLMDLSTDGELNIVPASFILDFNNVNDPEYRQFLMGINKSHLDSNMDMESSQNVTKKELSIIIEESDTFSDFIKCINTSLNINESNDIDSELESLSSNNKNSSLGITFEQLHKSKENIMKNIEDKQNFYFDNHTSKQPLLQHNDMNQSMDMFIKQEDNQLFRKMTSYYSGDNLIENIPENEKKLIAFNTSKQPNSINDSTYLKSDENSNKRKQFQNQNELYKKQRMEVLEEF</sequence>
<organism evidence="2 3">
    <name type="scientific">Aphis glycines</name>
    <name type="common">Soybean aphid</name>
    <dbReference type="NCBI Taxonomy" id="307491"/>
    <lineage>
        <taxon>Eukaryota</taxon>
        <taxon>Metazoa</taxon>
        <taxon>Ecdysozoa</taxon>
        <taxon>Arthropoda</taxon>
        <taxon>Hexapoda</taxon>
        <taxon>Insecta</taxon>
        <taxon>Pterygota</taxon>
        <taxon>Neoptera</taxon>
        <taxon>Paraneoptera</taxon>
        <taxon>Hemiptera</taxon>
        <taxon>Sternorrhyncha</taxon>
        <taxon>Aphidomorpha</taxon>
        <taxon>Aphidoidea</taxon>
        <taxon>Aphididae</taxon>
        <taxon>Aphidini</taxon>
        <taxon>Aphis</taxon>
        <taxon>Aphis</taxon>
    </lineage>
</organism>
<feature type="compositionally biased region" description="Low complexity" evidence="1">
    <location>
        <begin position="35"/>
        <end position="53"/>
    </location>
</feature>
<dbReference type="OrthoDB" id="6601600at2759"/>
<keyword evidence="3" id="KW-1185">Reference proteome</keyword>
<dbReference type="EMBL" id="VYZN01000049">
    <property type="protein sequence ID" value="KAE9528115.1"/>
    <property type="molecule type" value="Genomic_DNA"/>
</dbReference>
<dbReference type="AlphaFoldDB" id="A0A6G0T9Y8"/>
<reference evidence="2 3" key="1">
    <citation type="submission" date="2019-08" db="EMBL/GenBank/DDBJ databases">
        <title>The genome of the soybean aphid Biotype 1, its phylome, world population structure and adaptation to the North American continent.</title>
        <authorList>
            <person name="Giordano R."/>
            <person name="Donthu R.K."/>
            <person name="Hernandez A.G."/>
            <person name="Wright C.L."/>
            <person name="Zimin A.V."/>
        </authorList>
    </citation>
    <scope>NUCLEOTIDE SEQUENCE [LARGE SCALE GENOMIC DNA]</scope>
    <source>
        <tissue evidence="2">Whole aphids</tissue>
    </source>
</reference>
<name>A0A6G0T9Y8_APHGL</name>
<evidence type="ECO:0000313" key="2">
    <source>
        <dbReference type="EMBL" id="KAE9528115.1"/>
    </source>
</evidence>
<feature type="region of interest" description="Disordered" evidence="1">
    <location>
        <begin position="35"/>
        <end position="54"/>
    </location>
</feature>
<gene>
    <name evidence="2" type="ORF">AGLY_012537</name>
</gene>
<evidence type="ECO:0000313" key="3">
    <source>
        <dbReference type="Proteomes" id="UP000475862"/>
    </source>
</evidence>
<comment type="caution">
    <text evidence="2">The sequence shown here is derived from an EMBL/GenBank/DDBJ whole genome shotgun (WGS) entry which is preliminary data.</text>
</comment>
<proteinExistence type="predicted"/>
<dbReference type="Proteomes" id="UP000475862">
    <property type="component" value="Unassembled WGS sequence"/>
</dbReference>
<evidence type="ECO:0000256" key="1">
    <source>
        <dbReference type="SAM" id="MobiDB-lite"/>
    </source>
</evidence>
<accession>A0A6G0T9Y8</accession>
<protein>
    <submittedName>
        <fullName evidence="2">Uncharacterized protein</fullName>
    </submittedName>
</protein>